<keyword evidence="5 9" id="KW-0547">Nucleotide-binding</keyword>
<evidence type="ECO:0000256" key="5">
    <source>
        <dbReference type="ARBA" id="ARBA00022741"/>
    </source>
</evidence>
<evidence type="ECO:0000313" key="12">
    <source>
        <dbReference type="EMBL" id="MFD2459261.1"/>
    </source>
</evidence>
<accession>A0ABW5GCL4</accession>
<evidence type="ECO:0000256" key="4">
    <source>
        <dbReference type="ARBA" id="ARBA00022737"/>
    </source>
</evidence>
<dbReference type="SUPFAM" id="SSF52540">
    <property type="entry name" value="P-loop containing nucleoside triphosphate hydrolases"/>
    <property type="match status" value="3"/>
</dbReference>
<dbReference type="NCBIfam" id="TIGR03925">
    <property type="entry name" value="T7SS_EccC_b"/>
    <property type="match status" value="1"/>
</dbReference>
<dbReference type="NCBIfam" id="TIGR03924">
    <property type="entry name" value="T7SS_EccC_a"/>
    <property type="match status" value="1"/>
</dbReference>
<comment type="caution">
    <text evidence="12">The sequence shown here is derived from an EMBL/GenBank/DDBJ whole genome shotgun (WGS) entry which is preliminary data.</text>
</comment>
<gene>
    <name evidence="12" type="primary">eccCa</name>
    <name evidence="12" type="ORF">ACFSYJ_11665</name>
</gene>
<evidence type="ECO:0000256" key="3">
    <source>
        <dbReference type="ARBA" id="ARBA00022692"/>
    </source>
</evidence>
<protein>
    <submittedName>
        <fullName evidence="12">Type VII secretion protein EccCa</fullName>
    </submittedName>
</protein>
<reference evidence="13" key="1">
    <citation type="journal article" date="2019" name="Int. J. Syst. Evol. Microbiol.">
        <title>The Global Catalogue of Microorganisms (GCM) 10K type strain sequencing project: providing services to taxonomists for standard genome sequencing and annotation.</title>
        <authorList>
            <consortium name="The Broad Institute Genomics Platform"/>
            <consortium name="The Broad Institute Genome Sequencing Center for Infectious Disease"/>
            <person name="Wu L."/>
            <person name="Ma J."/>
        </authorList>
    </citation>
    <scope>NUCLEOTIDE SEQUENCE [LARGE SCALE GENOMIC DNA]</scope>
    <source>
        <strain evidence="13">CGMCC 4.7643</strain>
    </source>
</reference>
<feature type="binding site" evidence="9">
    <location>
        <begin position="489"/>
        <end position="496"/>
    </location>
    <ligand>
        <name>ATP</name>
        <dbReference type="ChEBI" id="CHEBI:30616"/>
    </ligand>
</feature>
<dbReference type="PANTHER" id="PTHR22683:SF1">
    <property type="entry name" value="TYPE VII SECRETION SYSTEM PROTEIN ESSC"/>
    <property type="match status" value="1"/>
</dbReference>
<evidence type="ECO:0000256" key="6">
    <source>
        <dbReference type="ARBA" id="ARBA00022840"/>
    </source>
</evidence>
<feature type="transmembrane region" description="Helical" evidence="10">
    <location>
        <begin position="37"/>
        <end position="58"/>
    </location>
</feature>
<keyword evidence="8 10" id="KW-0472">Membrane</keyword>
<evidence type="ECO:0000313" key="13">
    <source>
        <dbReference type="Proteomes" id="UP001597419"/>
    </source>
</evidence>
<feature type="domain" description="FtsK" evidence="11">
    <location>
        <begin position="466"/>
        <end position="666"/>
    </location>
</feature>
<dbReference type="InterPro" id="IPR023837">
    <property type="entry name" value="EccCb-like_Actinobacteria"/>
</dbReference>
<dbReference type="InterPro" id="IPR027417">
    <property type="entry name" value="P-loop_NTPase"/>
</dbReference>
<dbReference type="InterPro" id="IPR003593">
    <property type="entry name" value="AAA+_ATPase"/>
</dbReference>
<sequence>MSVILFRKGARRTGPEMPEGELSIQEPPTLPELQRSAGAIMMYLPMALSSTATVMLFVRPGESGAFSYLAAGLMTVSSMAMLIGQLGRSAGERRQKLNDARRDYLRYLAQSRRKVREVIEHQREALAWRHPDPASLWSLPGTSRMWEREAQDDDFGEVRIALGPQRLAWRLNPLSTKPVDDLEPLSAHALRRFIHAYGTVPDQPVAVFLPSFARILVRTAASRDSARDGARVRALARSVIAHLATFHSPAELRIVVLASPERRTAWEWVKWLPHTLHPNETDGAGEARLVLESMTELERALGEEFASRPSFDPDAMPDSHEPCVMLFVDGVTVPPTSRLATDGYRNTTVLDLSSALSEQDDPQTLRLRFEDGTLKLITVDQHNKEVLGDLGRPDGIGVNTAAALAMRLAPYRVGARQRSAEPMAANFDLTALLGIQDIQTHDVAAGWAAKRPGGRLRVPLGVGPTGAPVELDIKESAQSGMGPHGMLIGATGSGKSELLRTLVLSLALTHSSEILNFVLVDFKGGATFLGLDGLPHTSAVITNLADEAALVGRMREALNGELVRRQELLRKAGNYSSALDYERARANGAPLAPLPTLFLVVDEFSELLSAHRDFMDLFIMIGRLGRSLGVHLLLASQRLDEGRIHQLESHLSYRIGLRTFSAMESRGVLGVPDAYQLPSDPGNGFLKSGIGALDRFKAAYVSGPHRVARRNVEQAVVARQIVPFTAKFTVRQDPEPEVVPEQTPEPEPAGSVPSLLELAVERLRGSGPAAHQVWLPPLDAPSSLDELLPPLRITPEHGLSAGEWPGRGRLTVPIGLVDRPFEQTRDPLVVDLSGSDGHVAVVGGPQSGKSTTLRTLIAALALTHSPAEVQFYCLDFGGGTLTGLRDLPHVGGVTGRLDLERIHRTIGEVTALLARRERFFTDHGVDSIATYRRKRAAGEFAGERHGDVFLVVDGWSTIRQDFMDLLPTFAELAARGLNYGIHLMIASGRWSEITNAVRDLAGTQLELRLGDPVDSVINMRAAANVPKIPGRGLTDKELHFLTALPSIDGAAGEVTEHVAALVERIASAWSGPSAPPVRMLPPVLDRAELPAPDGDVRLPLGLDDQRLEPLWHDFEDNPHLLVVGDVETGKTNVLRLLIDGITGRYSPQEARVITVDYRRGLYDAVPKEYQLGYAVSADSVQELIDGVARAVQTRLPGPDITPDRLRRRDWWSGPRVFVVIDDYDMVASSSNNLFQQLFDALAQGTALGLHVIVTRGANGIGRGSNDPLLRRLVEVNTPVLLLSCPMSEGMVFGGVKPRTLIPGRAQYVTRRATTLVQTALSAHEAALTTK</sequence>
<dbReference type="InterPro" id="IPR002543">
    <property type="entry name" value="FtsK_dom"/>
</dbReference>
<dbReference type="SMART" id="SM00382">
    <property type="entry name" value="AAA"/>
    <property type="match status" value="3"/>
</dbReference>
<comment type="subcellular location">
    <subcellularLocation>
        <location evidence="1">Cell membrane</location>
        <topology evidence="1">Multi-pass membrane protein</topology>
    </subcellularLocation>
</comment>
<dbReference type="Gene3D" id="3.40.50.300">
    <property type="entry name" value="P-loop containing nucleotide triphosphate hydrolases"/>
    <property type="match status" value="4"/>
</dbReference>
<feature type="binding site" evidence="9">
    <location>
        <begin position="1124"/>
        <end position="1131"/>
    </location>
    <ligand>
        <name>ATP</name>
        <dbReference type="ChEBI" id="CHEBI:30616"/>
    </ligand>
</feature>
<proteinExistence type="predicted"/>
<dbReference type="RefSeq" id="WP_345408068.1">
    <property type="nucleotide sequence ID" value="NZ_BAABHG010000025.1"/>
</dbReference>
<feature type="domain" description="FtsK" evidence="11">
    <location>
        <begin position="825"/>
        <end position="1016"/>
    </location>
</feature>
<dbReference type="EMBL" id="JBHUKU010000005">
    <property type="protein sequence ID" value="MFD2459261.1"/>
    <property type="molecule type" value="Genomic_DNA"/>
</dbReference>
<feature type="transmembrane region" description="Helical" evidence="10">
    <location>
        <begin position="65"/>
        <end position="87"/>
    </location>
</feature>
<evidence type="ECO:0000256" key="1">
    <source>
        <dbReference type="ARBA" id="ARBA00004651"/>
    </source>
</evidence>
<keyword evidence="2" id="KW-1003">Cell membrane</keyword>
<dbReference type="InterPro" id="IPR050206">
    <property type="entry name" value="FtsK/SpoIIIE/SftA"/>
</dbReference>
<dbReference type="InterPro" id="IPR023836">
    <property type="entry name" value="EccCa-like_Actinobacteria"/>
</dbReference>
<organism evidence="12 13">
    <name type="scientific">Amycolatopsis samaneae</name>
    <dbReference type="NCBI Taxonomy" id="664691"/>
    <lineage>
        <taxon>Bacteria</taxon>
        <taxon>Bacillati</taxon>
        <taxon>Actinomycetota</taxon>
        <taxon>Actinomycetes</taxon>
        <taxon>Pseudonocardiales</taxon>
        <taxon>Pseudonocardiaceae</taxon>
        <taxon>Amycolatopsis</taxon>
    </lineage>
</organism>
<evidence type="ECO:0000256" key="9">
    <source>
        <dbReference type="PROSITE-ProRule" id="PRU00289"/>
    </source>
</evidence>
<keyword evidence="13" id="KW-1185">Reference proteome</keyword>
<evidence type="ECO:0000259" key="11">
    <source>
        <dbReference type="PROSITE" id="PS50901"/>
    </source>
</evidence>
<evidence type="ECO:0000256" key="8">
    <source>
        <dbReference type="ARBA" id="ARBA00023136"/>
    </source>
</evidence>
<name>A0ABW5GCL4_9PSEU</name>
<evidence type="ECO:0000256" key="2">
    <source>
        <dbReference type="ARBA" id="ARBA00022475"/>
    </source>
</evidence>
<keyword evidence="3 10" id="KW-0812">Transmembrane</keyword>
<keyword evidence="6 9" id="KW-0067">ATP-binding</keyword>
<keyword evidence="7 10" id="KW-1133">Transmembrane helix</keyword>
<evidence type="ECO:0000256" key="10">
    <source>
        <dbReference type="SAM" id="Phobius"/>
    </source>
</evidence>
<dbReference type="Proteomes" id="UP001597419">
    <property type="component" value="Unassembled WGS sequence"/>
</dbReference>
<feature type="domain" description="FtsK" evidence="11">
    <location>
        <begin position="1107"/>
        <end position="1288"/>
    </location>
</feature>
<keyword evidence="4" id="KW-0677">Repeat</keyword>
<dbReference type="PANTHER" id="PTHR22683">
    <property type="entry name" value="SPORULATION PROTEIN RELATED"/>
    <property type="match status" value="1"/>
</dbReference>
<evidence type="ECO:0000256" key="7">
    <source>
        <dbReference type="ARBA" id="ARBA00022989"/>
    </source>
</evidence>
<dbReference type="Pfam" id="PF01580">
    <property type="entry name" value="FtsK_SpoIIIE"/>
    <property type="match status" value="3"/>
</dbReference>
<feature type="binding site" evidence="9">
    <location>
        <begin position="843"/>
        <end position="850"/>
    </location>
    <ligand>
        <name>ATP</name>
        <dbReference type="ChEBI" id="CHEBI:30616"/>
    </ligand>
</feature>
<dbReference type="PROSITE" id="PS50901">
    <property type="entry name" value="FTSK"/>
    <property type="match status" value="3"/>
</dbReference>